<accession>A0A914PTY8</accession>
<keyword evidence="1" id="KW-1185">Reference proteome</keyword>
<dbReference type="Proteomes" id="UP000887578">
    <property type="component" value="Unplaced"/>
</dbReference>
<organism evidence="1 2">
    <name type="scientific">Panagrolaimus davidi</name>
    <dbReference type="NCBI Taxonomy" id="227884"/>
    <lineage>
        <taxon>Eukaryota</taxon>
        <taxon>Metazoa</taxon>
        <taxon>Ecdysozoa</taxon>
        <taxon>Nematoda</taxon>
        <taxon>Chromadorea</taxon>
        <taxon>Rhabditida</taxon>
        <taxon>Tylenchina</taxon>
        <taxon>Panagrolaimomorpha</taxon>
        <taxon>Panagrolaimoidea</taxon>
        <taxon>Panagrolaimidae</taxon>
        <taxon>Panagrolaimus</taxon>
    </lineage>
</organism>
<evidence type="ECO:0000313" key="2">
    <source>
        <dbReference type="WBParaSite" id="PDA_v2.g222.t1"/>
    </source>
</evidence>
<dbReference type="AlphaFoldDB" id="A0A914PTY8"/>
<proteinExistence type="predicted"/>
<evidence type="ECO:0000313" key="1">
    <source>
        <dbReference type="Proteomes" id="UP000887578"/>
    </source>
</evidence>
<protein>
    <submittedName>
        <fullName evidence="2">Uncharacterized protein</fullName>
    </submittedName>
</protein>
<dbReference type="InterPro" id="IPR046940">
    <property type="entry name" value="TPPII_Ig-like_sf"/>
</dbReference>
<sequence length="153" mass="17148">MALANTAFLLEGANKLVYGHGIVQINDAFEFIKKSINNLPTKSLAPFFSNDPNQKGILHFQNDNNNSLSTNYTVNIDSAFDKKWIFKHVPVDKNFILHYETTTDNSFKVKIATNLLEEGTINYAEINGFDSLNHLIGPPFYLPVTVICLANPN</sequence>
<name>A0A914PTY8_9BILA</name>
<dbReference type="Gene3D" id="2.60.40.3170">
    <property type="match status" value="1"/>
</dbReference>
<dbReference type="WBParaSite" id="PDA_v2.g222.t1">
    <property type="protein sequence ID" value="PDA_v2.g222.t1"/>
    <property type="gene ID" value="PDA_v2.g222"/>
</dbReference>
<reference evidence="2" key="1">
    <citation type="submission" date="2022-11" db="UniProtKB">
        <authorList>
            <consortium name="WormBaseParasite"/>
        </authorList>
    </citation>
    <scope>IDENTIFICATION</scope>
</reference>